<name>A0A5N8XXD2_9ACTN</name>
<dbReference type="Gene3D" id="3.40.50.2300">
    <property type="match status" value="2"/>
</dbReference>
<dbReference type="OrthoDB" id="4289575at2"/>
<comment type="caution">
    <text evidence="1">The sequence shown here is derived from an EMBL/GenBank/DDBJ whole genome shotgun (WGS) entry which is preliminary data.</text>
</comment>
<evidence type="ECO:0000313" key="1">
    <source>
        <dbReference type="EMBL" id="MPY63932.1"/>
    </source>
</evidence>
<accession>A0A5N8XXD2</accession>
<keyword evidence="2" id="KW-1185">Reference proteome</keyword>
<evidence type="ECO:0000313" key="2">
    <source>
        <dbReference type="Proteomes" id="UP000400924"/>
    </source>
</evidence>
<sequence>MPSTPSASPPDGFPDDRASDFVRDFRTTVAPEYGSRAGLETNPPLFILRLPETAYPSGVDRVVKALIDALHQNGRRVPYAHLPAGDDSELLSVSAGVQLRGGTPDHMTPDRYPNFLVMRDLVAYVRANPTAWANEPQAKQLRTYAAEQRASRGGVLAFTRMEGPQLDGIAGFLAGLSWLSFVQRLPRWVWARWTSRRVMRRWLGAEQVAAGSTKLFRVMDELGAVRRTQLMNEPDHPEALQEFDWLVLRALLEDLSRPAVGRFLPGRRRRTARPVMIVEVPPPGTRGARAAERFLRSLHRAHTTAQPPGPLVVAVGRPSDDLLGDLGRPENITLPEASLQLTRRGGPPVLVTFGEEALAGPGLHIPLVAPKTFRFSRRVPTSIASGVTALALVAAGVLWKNFVAQDYTCRGGTDSVAEAAPGKPVPVDAAGWYKAAADAIDVQNKRARGYARQGRTVRTVVVYVSKKPETVDETRFDGTIPELRGIAMWQEQLNDDAASNTSLVPLIVDVQETGEGFRDAEAKAEELVARVGRERAGANNPDKVVGVLAYAQSREETRDALQVLGQARIPTVGTTATADEMVSDEAGFSYWPFTPNNSREAGIEADFARRTNIVARHGSENECVPAAHAIVIESSADLYSRSLAARFTEDFPGTEQVFNFNQEGDFTPAPPAGTESLTSADVLARRICEALEQEPESVVYWSARARDFTAFVNSMHREGTCTTDDITVLGGNELTNVAQTGVFKDKDWLRLYYSAHRLPSTDDRASAKTRQFVDDYVEFVERTTKGPDPWRQDGHSAVSYDAFHVLSQAVADALQAKPDVSRELVLAKLQNGVRFDGATGFVGYAEDVHSPPVDKTLVLLRQLGNQPEAVLACGAYAQGTSSAKQGPPCSAKAAGD</sequence>
<organism evidence="1 2">
    <name type="scientific">Streptomyces spongiae</name>
    <dbReference type="NCBI Taxonomy" id="565072"/>
    <lineage>
        <taxon>Bacteria</taxon>
        <taxon>Bacillati</taxon>
        <taxon>Actinomycetota</taxon>
        <taxon>Actinomycetes</taxon>
        <taxon>Kitasatosporales</taxon>
        <taxon>Streptomycetaceae</taxon>
        <taxon>Streptomyces</taxon>
    </lineage>
</organism>
<gene>
    <name evidence="1" type="ORF">FNH08_44265</name>
</gene>
<dbReference type="EMBL" id="VJZC01000672">
    <property type="protein sequence ID" value="MPY63932.1"/>
    <property type="molecule type" value="Genomic_DNA"/>
</dbReference>
<reference evidence="1 2" key="1">
    <citation type="submission" date="2019-07" db="EMBL/GenBank/DDBJ databases">
        <title>New species of Amycolatopsis and Streptomyces.</title>
        <authorList>
            <person name="Duangmal K."/>
            <person name="Teo W.F.A."/>
            <person name="Lipun K."/>
        </authorList>
    </citation>
    <scope>NUCLEOTIDE SEQUENCE [LARGE SCALE GENOMIC DNA]</scope>
    <source>
        <strain evidence="1 2">NBRC 106415</strain>
    </source>
</reference>
<dbReference type="Proteomes" id="UP000400924">
    <property type="component" value="Unassembled WGS sequence"/>
</dbReference>
<dbReference type="AlphaFoldDB" id="A0A5N8XXD2"/>
<protein>
    <submittedName>
        <fullName evidence="1">ABC transporter substrate-binding protein</fullName>
    </submittedName>
</protein>
<dbReference type="InterPro" id="IPR028082">
    <property type="entry name" value="Peripla_BP_I"/>
</dbReference>
<proteinExistence type="predicted"/>
<dbReference type="SUPFAM" id="SSF53822">
    <property type="entry name" value="Periplasmic binding protein-like I"/>
    <property type="match status" value="1"/>
</dbReference>
<dbReference type="RefSeq" id="WP_152777165.1">
    <property type="nucleotide sequence ID" value="NZ_VJZC01000672.1"/>
</dbReference>